<reference evidence="2" key="1">
    <citation type="journal article" date="2020" name="Mol. Plant Microbe">
        <title>Rhizobial microsymbionts of the narrowly endemic Oxytropis species growing in Kamchatka are characterized by significant genetic diversity and possess a set of genes that are associated with T3SS and T6SS secretion systems and can affect the development of symbiosis.</title>
        <authorList>
            <person name="Safronova V."/>
            <person name="Guro P."/>
            <person name="Sazanova A."/>
            <person name="Kuznetsova I."/>
            <person name="Belimov A."/>
            <person name="Yakubov V."/>
            <person name="Chirak E."/>
            <person name="Afonin A."/>
            <person name="Gogolev Y."/>
            <person name="Andronov E."/>
            <person name="Tikhonovich I."/>
        </authorList>
    </citation>
    <scope>NUCLEOTIDE SEQUENCE [LARGE SCALE GENOMIC DNA]</scope>
    <source>
        <strain evidence="2">581</strain>
    </source>
</reference>
<dbReference type="SUPFAM" id="SSF110849">
    <property type="entry name" value="ParB/Sulfiredoxin"/>
    <property type="match status" value="1"/>
</dbReference>
<dbReference type="InterPro" id="IPR036086">
    <property type="entry name" value="ParB/Sulfiredoxin_sf"/>
</dbReference>
<dbReference type="EMBL" id="CP050292">
    <property type="protein sequence ID" value="QND74164.1"/>
    <property type="molecule type" value="Genomic_DNA"/>
</dbReference>
<protein>
    <submittedName>
        <fullName evidence="1">ParB N-terminal domain-containing protein</fullName>
    </submittedName>
</protein>
<dbReference type="RefSeq" id="WP_184512741.1">
    <property type="nucleotide sequence ID" value="NZ_CP050292.1"/>
</dbReference>
<dbReference type="KEGG" id="trb:HB776_25410"/>
<dbReference type="Proteomes" id="UP000515291">
    <property type="component" value="Chromosome"/>
</dbReference>
<gene>
    <name evidence="1" type="ORF">HB776_25410</name>
</gene>
<name>A0A7G6U582_9BRAD</name>
<organism evidence="1 2">
    <name type="scientific">Tardiphaga robiniae</name>
    <dbReference type="NCBI Taxonomy" id="943830"/>
    <lineage>
        <taxon>Bacteria</taxon>
        <taxon>Pseudomonadati</taxon>
        <taxon>Pseudomonadota</taxon>
        <taxon>Alphaproteobacteria</taxon>
        <taxon>Hyphomicrobiales</taxon>
        <taxon>Nitrobacteraceae</taxon>
        <taxon>Tardiphaga</taxon>
    </lineage>
</organism>
<sequence length="254" mass="27957">MTEQNTQGTASVAQQEPARVKIADIAIRDDWQVRNKIDDATVNTYKNIYKNGGTGSGNLPPVKLAQVDGTLRLVDGWHRLRALDLLGESTVEAIIFSATMWEAQYAAATANMAHGLPLKPSEVRKVFNVYVTTRQHIMPTGRIKSYRAMEEDLNHRVSYRTLHNWMKKDHPKVASKMAEQYGDEDKARFHDGGPPPPDTISALSAAIANLDQALAEARSMSPQERGHLIAHAKGIIAGIEGAGPWSMSEANTDF</sequence>
<evidence type="ECO:0000313" key="2">
    <source>
        <dbReference type="Proteomes" id="UP000515291"/>
    </source>
</evidence>
<dbReference type="Gene3D" id="3.90.1530.10">
    <property type="entry name" value="Conserved hypothetical protein from pyrococcus furiosus pfu- 392566-001, ParB domain"/>
    <property type="match status" value="1"/>
</dbReference>
<accession>A0A7G6U582</accession>
<dbReference type="AlphaFoldDB" id="A0A7G6U582"/>
<proteinExistence type="predicted"/>
<evidence type="ECO:0000313" key="1">
    <source>
        <dbReference type="EMBL" id="QND74164.1"/>
    </source>
</evidence>